<protein>
    <submittedName>
        <fullName evidence="1">Uncharacterized protein</fullName>
    </submittedName>
</protein>
<evidence type="ECO:0000313" key="1">
    <source>
        <dbReference type="EMBL" id="KAJ8014487.1"/>
    </source>
</evidence>
<gene>
    <name evidence="1" type="ORF">DPEC_G00040740</name>
</gene>
<reference evidence="1" key="1">
    <citation type="submission" date="2021-05" db="EMBL/GenBank/DDBJ databases">
        <authorList>
            <person name="Pan Q."/>
            <person name="Jouanno E."/>
            <person name="Zahm M."/>
            <person name="Klopp C."/>
            <person name="Cabau C."/>
            <person name="Louis A."/>
            <person name="Berthelot C."/>
            <person name="Parey E."/>
            <person name="Roest Crollius H."/>
            <person name="Montfort J."/>
            <person name="Robinson-Rechavi M."/>
            <person name="Bouchez O."/>
            <person name="Lampietro C."/>
            <person name="Lopez Roques C."/>
            <person name="Donnadieu C."/>
            <person name="Postlethwait J."/>
            <person name="Bobe J."/>
            <person name="Dillon D."/>
            <person name="Chandos A."/>
            <person name="von Hippel F."/>
            <person name="Guiguen Y."/>
        </authorList>
    </citation>
    <scope>NUCLEOTIDE SEQUENCE</scope>
    <source>
        <strain evidence="1">YG-Jan2019</strain>
    </source>
</reference>
<name>A0ACC2HFE9_DALPE</name>
<sequence length="457" mass="51175">MLIVIYYYLDKSSKRKALLRDLQMLCDTDVRKILKLSSTRWMALGKCVNRLLQQWEPLTLFFAEEAAGKKAAKPLTSSAHPSLKSPAAPKPSTLTHTSSFLKTKVHQRKSKTGPSSTQQQAEPTPKQLQRVHGMNSETFICIKLLICKVSTHMVRCLLAGGGKVQRPLGMRKRPPRLPYSTWSQKPQRDAAAEEVGSKKKKPSSHPFSEVWTDECERSFHDLRARLVAAPVLNYADFSLPFILEVDASYSGLGAVLLQEQSGKVRPVAYASRGLKPTERNMTNYSSMKLEFLALKWAMTEKFREYLLGQKCVVYTDNNPLSYLSTAKLGALEQRWAAQLSDFDFTIKYRPGRVNGNADGLSRQYQPDTSAEGCGALMPGSAIPQMLVQLSTQPTMEVTQSTVSAFPTHSVVDLAALQEADPTISHFLFFWNRKRCPDQQERHTLSKPVLECFANGRG</sequence>
<dbReference type="Proteomes" id="UP001157502">
    <property type="component" value="Chromosome 3"/>
</dbReference>
<comment type="caution">
    <text evidence="1">The sequence shown here is derived from an EMBL/GenBank/DDBJ whole genome shotgun (WGS) entry which is preliminary data.</text>
</comment>
<dbReference type="EMBL" id="CM055730">
    <property type="protein sequence ID" value="KAJ8014487.1"/>
    <property type="molecule type" value="Genomic_DNA"/>
</dbReference>
<proteinExistence type="predicted"/>
<accession>A0ACC2HFE9</accession>
<keyword evidence="2" id="KW-1185">Reference proteome</keyword>
<evidence type="ECO:0000313" key="2">
    <source>
        <dbReference type="Proteomes" id="UP001157502"/>
    </source>
</evidence>
<organism evidence="1 2">
    <name type="scientific">Dallia pectoralis</name>
    <name type="common">Alaska blackfish</name>
    <dbReference type="NCBI Taxonomy" id="75939"/>
    <lineage>
        <taxon>Eukaryota</taxon>
        <taxon>Metazoa</taxon>
        <taxon>Chordata</taxon>
        <taxon>Craniata</taxon>
        <taxon>Vertebrata</taxon>
        <taxon>Euteleostomi</taxon>
        <taxon>Actinopterygii</taxon>
        <taxon>Neopterygii</taxon>
        <taxon>Teleostei</taxon>
        <taxon>Protacanthopterygii</taxon>
        <taxon>Esociformes</taxon>
        <taxon>Umbridae</taxon>
        <taxon>Dallia</taxon>
    </lineage>
</organism>